<evidence type="ECO:0000313" key="1">
    <source>
        <dbReference type="EMBL" id="KAF7816632.1"/>
    </source>
</evidence>
<dbReference type="AlphaFoldDB" id="A0A834T9E6"/>
<name>A0A834T9E6_9FABA</name>
<gene>
    <name evidence="1" type="ORF">G2W53_030601</name>
</gene>
<evidence type="ECO:0000313" key="2">
    <source>
        <dbReference type="Proteomes" id="UP000634136"/>
    </source>
</evidence>
<dbReference type="EMBL" id="JAAIUW010000009">
    <property type="protein sequence ID" value="KAF7816632.1"/>
    <property type="molecule type" value="Genomic_DNA"/>
</dbReference>
<reference evidence="1" key="1">
    <citation type="submission" date="2020-09" db="EMBL/GenBank/DDBJ databases">
        <title>Genome-Enabled Discovery of Anthraquinone Biosynthesis in Senna tora.</title>
        <authorList>
            <person name="Kang S.-H."/>
            <person name="Pandey R.P."/>
            <person name="Lee C.-M."/>
            <person name="Sim J.-S."/>
            <person name="Jeong J.-T."/>
            <person name="Choi B.-S."/>
            <person name="Jung M."/>
            <person name="Ginzburg D."/>
            <person name="Zhao K."/>
            <person name="Won S.Y."/>
            <person name="Oh T.-J."/>
            <person name="Yu Y."/>
            <person name="Kim N.-H."/>
            <person name="Lee O.R."/>
            <person name="Lee T.-H."/>
            <person name="Bashyal P."/>
            <person name="Kim T.-S."/>
            <person name="Lee W.-H."/>
            <person name="Kawkins C."/>
            <person name="Kim C.-K."/>
            <person name="Kim J.S."/>
            <person name="Ahn B.O."/>
            <person name="Rhee S.Y."/>
            <person name="Sohng J.K."/>
        </authorList>
    </citation>
    <scope>NUCLEOTIDE SEQUENCE</scope>
    <source>
        <tissue evidence="1">Leaf</tissue>
    </source>
</reference>
<keyword evidence="2" id="KW-1185">Reference proteome</keyword>
<proteinExistence type="predicted"/>
<accession>A0A834T9E6</accession>
<comment type="caution">
    <text evidence="1">The sequence shown here is derived from an EMBL/GenBank/DDBJ whole genome shotgun (WGS) entry which is preliminary data.</text>
</comment>
<organism evidence="1 2">
    <name type="scientific">Senna tora</name>
    <dbReference type="NCBI Taxonomy" id="362788"/>
    <lineage>
        <taxon>Eukaryota</taxon>
        <taxon>Viridiplantae</taxon>
        <taxon>Streptophyta</taxon>
        <taxon>Embryophyta</taxon>
        <taxon>Tracheophyta</taxon>
        <taxon>Spermatophyta</taxon>
        <taxon>Magnoliopsida</taxon>
        <taxon>eudicotyledons</taxon>
        <taxon>Gunneridae</taxon>
        <taxon>Pentapetalae</taxon>
        <taxon>rosids</taxon>
        <taxon>fabids</taxon>
        <taxon>Fabales</taxon>
        <taxon>Fabaceae</taxon>
        <taxon>Caesalpinioideae</taxon>
        <taxon>Cassia clade</taxon>
        <taxon>Senna</taxon>
    </lineage>
</organism>
<sequence>MKIQEYGPASLEATEVVEIHVDLGQEEREVGWQGGEIK</sequence>
<protein>
    <submittedName>
        <fullName evidence="1">Uncharacterized protein</fullName>
    </submittedName>
</protein>
<dbReference type="Proteomes" id="UP000634136">
    <property type="component" value="Unassembled WGS sequence"/>
</dbReference>